<organism evidence="2 3">
    <name type="scientific">Saccharicrinis carchari</name>
    <dbReference type="NCBI Taxonomy" id="1168039"/>
    <lineage>
        <taxon>Bacteria</taxon>
        <taxon>Pseudomonadati</taxon>
        <taxon>Bacteroidota</taxon>
        <taxon>Bacteroidia</taxon>
        <taxon>Marinilabiliales</taxon>
        <taxon>Marinilabiliaceae</taxon>
        <taxon>Saccharicrinis</taxon>
    </lineage>
</organism>
<dbReference type="InterPro" id="IPR021428">
    <property type="entry name" value="DUF3078"/>
</dbReference>
<dbReference type="RefSeq" id="WP_142531768.1">
    <property type="nucleotide sequence ID" value="NZ_FXTB01000001.1"/>
</dbReference>
<reference evidence="2 3" key="1">
    <citation type="submission" date="2017-05" db="EMBL/GenBank/DDBJ databases">
        <authorList>
            <person name="Varghese N."/>
            <person name="Submissions S."/>
        </authorList>
    </citation>
    <scope>NUCLEOTIDE SEQUENCE [LARGE SCALE GENOMIC DNA]</scope>
    <source>
        <strain evidence="2 3">DSM 27040</strain>
    </source>
</reference>
<evidence type="ECO:0000256" key="1">
    <source>
        <dbReference type="SAM" id="SignalP"/>
    </source>
</evidence>
<evidence type="ECO:0000313" key="3">
    <source>
        <dbReference type="Proteomes" id="UP000319040"/>
    </source>
</evidence>
<gene>
    <name evidence="2" type="ORF">SAMN06265379_101386</name>
</gene>
<feature type="chain" id="PRO_5022222303" description="DUF3078 domain-containing protein" evidence="1">
    <location>
        <begin position="32"/>
        <end position="306"/>
    </location>
</feature>
<dbReference type="EMBL" id="FXTB01000001">
    <property type="protein sequence ID" value="SMO37941.1"/>
    <property type="molecule type" value="Genomic_DNA"/>
</dbReference>
<evidence type="ECO:0008006" key="4">
    <source>
        <dbReference type="Google" id="ProtNLM"/>
    </source>
</evidence>
<evidence type="ECO:0000313" key="2">
    <source>
        <dbReference type="EMBL" id="SMO37941.1"/>
    </source>
</evidence>
<dbReference type="OrthoDB" id="1495718at2"/>
<keyword evidence="1" id="KW-0732">Signal</keyword>
<protein>
    <recommendedName>
        <fullName evidence="4">DUF3078 domain-containing protein</fullName>
    </recommendedName>
</protein>
<dbReference type="Proteomes" id="UP000319040">
    <property type="component" value="Unassembled WGS sequence"/>
</dbReference>
<sequence>MTHTKCKTKLNEKLQITAILFLSMLMPTTWAQQQNNDTLKTWKGGGSMSLNFSQVSLTNWAGGGNNSVAGTFLFKGFLNHKNGKLAWDNTLDLGYGLSKQGDYKLAKSEDKIQLATKLGYEAGKHWYYSALVDLKTQLAIGYKDPLIQSVKVSDFMAPGYVQFSLGMDYKPSDNFSLYLSPITSKLTVVAEDSLADVGAFGVDPGDKVRSEYGASLKLLAKKNEVLQNVNVYTRLDMFSNYSENPENIDVDWEFGLEMKVNKYLNAIFTTNLVYDDDVHYINDSRVDQGPKTQVKQMFGAGLSYSF</sequence>
<dbReference type="AlphaFoldDB" id="A0A521AT83"/>
<dbReference type="Pfam" id="PF11276">
    <property type="entry name" value="DUF3078"/>
    <property type="match status" value="1"/>
</dbReference>
<keyword evidence="3" id="KW-1185">Reference proteome</keyword>
<accession>A0A521AT83</accession>
<proteinExistence type="predicted"/>
<feature type="signal peptide" evidence="1">
    <location>
        <begin position="1"/>
        <end position="31"/>
    </location>
</feature>
<name>A0A521AT83_SACCC</name>